<dbReference type="PANTHER" id="PTHR46844:SF1">
    <property type="entry name" value="SLR5058 PROTEIN"/>
    <property type="match status" value="1"/>
</dbReference>
<organism evidence="2 3">
    <name type="scientific">Parapedobacter defluvii</name>
    <dbReference type="NCBI Taxonomy" id="2045106"/>
    <lineage>
        <taxon>Bacteria</taxon>
        <taxon>Pseudomonadati</taxon>
        <taxon>Bacteroidota</taxon>
        <taxon>Sphingobacteriia</taxon>
        <taxon>Sphingobacteriales</taxon>
        <taxon>Sphingobacteriaceae</taxon>
        <taxon>Parapedobacter</taxon>
    </lineage>
</organism>
<name>A0ABQ1MHA2_9SPHI</name>
<evidence type="ECO:0000313" key="3">
    <source>
        <dbReference type="Proteomes" id="UP000597338"/>
    </source>
</evidence>
<gene>
    <name evidence="2" type="ORF">GCM10011386_35800</name>
</gene>
<keyword evidence="3" id="KW-1185">Reference proteome</keyword>
<proteinExistence type="predicted"/>
<sequence length="973" mass="112819">MGDEKARIHLIVMKYMEATGSIQKQKIDTVKGLTKDKLFNLVMGLVEKLGYIDISHDDNVITGIYSGPLSKHKHAFIYLDEKLISSEEIEGYKNKITDFSDSNKIVTFFVFSNNTISKGFQVGLKSLLTNFTIDFLGRDDLIPLIDKNLPDFWKHDDVQLLKYENAYCESIYGDNDLKKLQIFNEKYDRLLKIFIEPNYYHFYEDKNTNTPIRKKVGMDQLCGNKRPLILSGSAGTGKTTSLKKIGEQLISKNKSNTGKRNLPIFLSLTELFETNYDVQQLIENKLRPFFDSNIDYYADYNLTVLVDTIDELEDTNQNKILSQLEQLYKNKSINFVIASRNQEKLYSNPILKEVDNFSIEKFNNDQIKRFISNFFLNEQSRADALLDALRDNRILEKMPITPLTLSLISILYEENNLEIPATITDIYDNFNAVLLGKAIVSTRLEFIDSSFRERILSLYGFALLRRKEHAPMSREEFFTYFTKYFDNKTLPIRKGTIEDVLEYLIRNTGILVVKDGKFIQFSHDSFMEYYGAIEIFKHQRDQEYLMTENFFDINWQNASFFYGGKSRDMAKFLTDVIEKVKGASKLNDFFMGVIGLGYLMQSLYQTDNKLRKEGVDVAVNINIQAHEALMKISSDEDAMFKNYKLPILLLMNVFYFYENFNSITLKDPLTLSFKDFYEEYKRLNQTNYGYRSLKLALTLNSKRINESSYLEELIFNSNLTNDASLAMLATLALDMNKSENYKELKKAVKKDYNKLSAPLKKLTDIPAGKLRFSNYDTIRSERKVILITEGKTDARILEHAFMVLTEGNLPYWEIKAAGDESGGAKELGKTLQNGHTLLSQDQILIGIFDRDSGGIEEFKRLRNFEETENHTLRKYKGYNVYALCLPAIASREHYIQEKQVFNFLEIEHYFTDDLLKQHNKLKETAIKDVYEITGNKNAFANEVIKIHDPAIFENFVELFQRIDKITGIPVTYV</sequence>
<dbReference type="Proteomes" id="UP000597338">
    <property type="component" value="Unassembled WGS sequence"/>
</dbReference>
<comment type="caution">
    <text evidence="2">The sequence shown here is derived from an EMBL/GenBank/DDBJ whole genome shotgun (WGS) entry which is preliminary data.</text>
</comment>
<evidence type="ECO:0000259" key="1">
    <source>
        <dbReference type="Pfam" id="PF05729"/>
    </source>
</evidence>
<dbReference type="PANTHER" id="PTHR46844">
    <property type="entry name" value="SLR5058 PROTEIN"/>
    <property type="match status" value="1"/>
</dbReference>
<dbReference type="SUPFAM" id="SSF52540">
    <property type="entry name" value="P-loop containing nucleoside triphosphate hydrolases"/>
    <property type="match status" value="1"/>
</dbReference>
<dbReference type="InterPro" id="IPR027417">
    <property type="entry name" value="P-loop_NTPase"/>
</dbReference>
<feature type="domain" description="NACHT" evidence="1">
    <location>
        <begin position="226"/>
        <end position="377"/>
    </location>
</feature>
<accession>A0ABQ1MHA2</accession>
<dbReference type="Pfam" id="PF05729">
    <property type="entry name" value="NACHT"/>
    <property type="match status" value="1"/>
</dbReference>
<dbReference type="EMBL" id="BMIK01000015">
    <property type="protein sequence ID" value="GGC40588.1"/>
    <property type="molecule type" value="Genomic_DNA"/>
</dbReference>
<dbReference type="Gene3D" id="3.40.50.300">
    <property type="entry name" value="P-loop containing nucleotide triphosphate hydrolases"/>
    <property type="match status" value="1"/>
</dbReference>
<evidence type="ECO:0000313" key="2">
    <source>
        <dbReference type="EMBL" id="GGC40588.1"/>
    </source>
</evidence>
<protein>
    <recommendedName>
        <fullName evidence="1">NACHT domain-containing protein</fullName>
    </recommendedName>
</protein>
<dbReference type="InterPro" id="IPR007111">
    <property type="entry name" value="NACHT_NTPase"/>
</dbReference>
<reference evidence="3" key="1">
    <citation type="journal article" date="2019" name="Int. J. Syst. Evol. Microbiol.">
        <title>The Global Catalogue of Microorganisms (GCM) 10K type strain sequencing project: providing services to taxonomists for standard genome sequencing and annotation.</title>
        <authorList>
            <consortium name="The Broad Institute Genomics Platform"/>
            <consortium name="The Broad Institute Genome Sequencing Center for Infectious Disease"/>
            <person name="Wu L."/>
            <person name="Ma J."/>
        </authorList>
    </citation>
    <scope>NUCLEOTIDE SEQUENCE [LARGE SCALE GENOMIC DNA]</scope>
    <source>
        <strain evidence="3">CGMCC 1.15342</strain>
    </source>
</reference>